<dbReference type="Proteomes" id="UP001341281">
    <property type="component" value="Chromosome 07"/>
</dbReference>
<organism evidence="3 4">
    <name type="scientific">Paspalum notatum var. saurae</name>
    <dbReference type="NCBI Taxonomy" id="547442"/>
    <lineage>
        <taxon>Eukaryota</taxon>
        <taxon>Viridiplantae</taxon>
        <taxon>Streptophyta</taxon>
        <taxon>Embryophyta</taxon>
        <taxon>Tracheophyta</taxon>
        <taxon>Spermatophyta</taxon>
        <taxon>Magnoliopsida</taxon>
        <taxon>Liliopsida</taxon>
        <taxon>Poales</taxon>
        <taxon>Poaceae</taxon>
        <taxon>PACMAD clade</taxon>
        <taxon>Panicoideae</taxon>
        <taxon>Andropogonodae</taxon>
        <taxon>Paspaleae</taxon>
        <taxon>Paspalinae</taxon>
        <taxon>Paspalum</taxon>
    </lineage>
</organism>
<dbReference type="EMBL" id="CP144751">
    <property type="protein sequence ID" value="WVZ83355.1"/>
    <property type="molecule type" value="Genomic_DNA"/>
</dbReference>
<feature type="domain" description="DUF4218" evidence="1">
    <location>
        <begin position="633"/>
        <end position="674"/>
    </location>
</feature>
<reference evidence="3 4" key="1">
    <citation type="submission" date="2024-02" db="EMBL/GenBank/DDBJ databases">
        <title>High-quality chromosome-scale genome assembly of Pensacola bahiagrass (Paspalum notatum Flugge var. saurae).</title>
        <authorList>
            <person name="Vega J.M."/>
            <person name="Podio M."/>
            <person name="Orjuela J."/>
            <person name="Siena L.A."/>
            <person name="Pessino S.C."/>
            <person name="Combes M.C."/>
            <person name="Mariac C."/>
            <person name="Albertini E."/>
            <person name="Pupilli F."/>
            <person name="Ortiz J.P.A."/>
            <person name="Leblanc O."/>
        </authorList>
    </citation>
    <scope>NUCLEOTIDE SEQUENCE [LARGE SCALE GENOMIC DNA]</scope>
    <source>
        <strain evidence="3">R1</strain>
        <tissue evidence="3">Leaf</tissue>
    </source>
</reference>
<gene>
    <name evidence="3" type="ORF">U9M48_030513</name>
</gene>
<evidence type="ECO:0000313" key="4">
    <source>
        <dbReference type="Proteomes" id="UP001341281"/>
    </source>
</evidence>
<evidence type="ECO:0000313" key="3">
    <source>
        <dbReference type="EMBL" id="WVZ83355.1"/>
    </source>
</evidence>
<protein>
    <recommendedName>
        <fullName evidence="5">Transposase</fullName>
    </recommendedName>
</protein>
<dbReference type="AlphaFoldDB" id="A0AAQ3U0F3"/>
<feature type="domain" description="Transposase-associated" evidence="2">
    <location>
        <begin position="15"/>
        <end position="68"/>
    </location>
</feature>
<dbReference type="PANTHER" id="PTHR10775:SF169">
    <property type="entry name" value="TRANSPOSASE"/>
    <property type="match status" value="1"/>
</dbReference>
<dbReference type="PANTHER" id="PTHR10775">
    <property type="entry name" value="OS08G0208400 PROTEIN"/>
    <property type="match status" value="1"/>
</dbReference>
<sequence>MLEHHTTHCRISWWLDTAKKHKKPLGFISCPCIDCKNEKEYSSSKALHDHLMRRGFMPGYVCWTKHGELGVLQGEDDDEEEGNIDFTQFNSFADTLMGDADDEDTTDALAQMLHDAKEEAGTILLYPDCKEGHKKLRSTLELLQWKASNGVFDKGFNELLVLIKKLLLEGNKLPASTYEAKEVICPLGLEVRKIHACPNDCILYRGDYRELESCPVCKASWYKFKRDDHGDVEGNLQGREFLLRNKKHAKIIRWHKEERKQDDTLRHPIDGSQWRKIDRTYPDFTEDARNIRFGLSTDGMNPFNEMSNSHSTWSVTICMYNLPPWLCVKRKFIMMPALIQGPKQPDNDIDVYLQPLFEELQLLWTEGVRMCDAHKQEAFDLRALLFGFKACVHCLDETDSTYLKHCRKVVYVGCHRRFLGGKHPVRKKGKHFNGKKENRVKPIHRSGKVVFEMVKSLRVIFGKGPGSVTVSDENGKAPMWKKKSIFWELPYWEVLDVRHAIDVMHVTKNLCVNLLVFLGMYGKNKDTLEAREDMAALKGEQGHHYLGTVSYTLSKREKESMFDCLDSIKVPFGYSSNVRRIIKCNDKKLVNLKSQDCHVLMTQLLPVVLRGILPENVRKTITKLCAFLNAISQKRYMAGLKKYVCNRSRPEGCIAKGYGTEEVIELCTDYIDELKPIGVSLSRYEGRLAALEHSTLVGPYKEDHKKILHSEYQGKSEAWITRRHIETFGVWLRQHLMCNEEINDQLAWLARGPSSSIPTFEGYEINGNTFYTRSQDQKSTNQNMGFG</sequence>
<dbReference type="InterPro" id="IPR025452">
    <property type="entry name" value="DUF4218"/>
</dbReference>
<dbReference type="Pfam" id="PF13960">
    <property type="entry name" value="DUF4218"/>
    <property type="match status" value="1"/>
</dbReference>
<dbReference type="InterPro" id="IPR004242">
    <property type="entry name" value="Transposase_21"/>
</dbReference>
<proteinExistence type="predicted"/>
<evidence type="ECO:0000259" key="2">
    <source>
        <dbReference type="Pfam" id="PF13963"/>
    </source>
</evidence>
<evidence type="ECO:0008006" key="5">
    <source>
        <dbReference type="Google" id="ProtNLM"/>
    </source>
</evidence>
<keyword evidence="4" id="KW-1185">Reference proteome</keyword>
<dbReference type="Pfam" id="PF02992">
    <property type="entry name" value="Transposase_21"/>
    <property type="match status" value="2"/>
</dbReference>
<dbReference type="InterPro" id="IPR029480">
    <property type="entry name" value="Transpos_assoc"/>
</dbReference>
<name>A0AAQ3U0F3_PASNO</name>
<evidence type="ECO:0000259" key="1">
    <source>
        <dbReference type="Pfam" id="PF13960"/>
    </source>
</evidence>
<dbReference type="Pfam" id="PF13963">
    <property type="entry name" value="Transpos_assoc"/>
    <property type="match status" value="1"/>
</dbReference>
<accession>A0AAQ3U0F3</accession>